<evidence type="ECO:0000313" key="3">
    <source>
        <dbReference type="EMBL" id="CAF1389689.1"/>
    </source>
</evidence>
<keyword evidence="1" id="KW-0460">Magnesium</keyword>
<comment type="caution">
    <text evidence="3">The sequence shown here is derived from an EMBL/GenBank/DDBJ whole genome shotgun (WGS) entry which is preliminary data.</text>
</comment>
<gene>
    <name evidence="2" type="ORF">BJG266_LOCUS13238</name>
    <name evidence="3" type="ORF">QVE165_LOCUS36137</name>
</gene>
<dbReference type="GO" id="GO:0046872">
    <property type="term" value="F:metal ion binding"/>
    <property type="evidence" value="ECO:0007669"/>
    <property type="project" value="UniProtKB-KW"/>
</dbReference>
<dbReference type="Proteomes" id="UP000663877">
    <property type="component" value="Unassembled WGS sequence"/>
</dbReference>
<dbReference type="SUPFAM" id="SSF101478">
    <property type="entry name" value="ADP-ribosylglycohydrolase"/>
    <property type="match status" value="1"/>
</dbReference>
<dbReference type="Gene3D" id="1.10.4080.10">
    <property type="entry name" value="ADP-ribosylation/Crystallin J1"/>
    <property type="match status" value="1"/>
</dbReference>
<proteinExistence type="predicted"/>
<dbReference type="PANTHER" id="PTHR16222">
    <property type="entry name" value="ADP-RIBOSYLGLYCOHYDROLASE"/>
    <property type="match status" value="1"/>
</dbReference>
<dbReference type="InterPro" id="IPR050792">
    <property type="entry name" value="ADP-ribosylglycohydrolase"/>
</dbReference>
<name>A0A815K7S9_9BILA</name>
<feature type="binding site" evidence="1">
    <location>
        <position position="117"/>
    </location>
    <ligand>
        <name>Mg(2+)</name>
        <dbReference type="ChEBI" id="CHEBI:18420"/>
        <label>1</label>
    </ligand>
</feature>
<feature type="binding site" evidence="1">
    <location>
        <position position="341"/>
    </location>
    <ligand>
        <name>Mg(2+)</name>
        <dbReference type="ChEBI" id="CHEBI:18420"/>
        <label>1</label>
    </ligand>
</feature>
<accession>A0A815K7S9</accession>
<dbReference type="InterPro" id="IPR036705">
    <property type="entry name" value="Ribosyl_crysJ1_sf"/>
</dbReference>
<dbReference type="Proteomes" id="UP000663832">
    <property type="component" value="Unassembled WGS sequence"/>
</dbReference>
<feature type="binding site" evidence="1">
    <location>
        <position position="116"/>
    </location>
    <ligand>
        <name>Mg(2+)</name>
        <dbReference type="ChEBI" id="CHEBI:18420"/>
        <label>1</label>
    </ligand>
</feature>
<dbReference type="OrthoDB" id="2021138at2759"/>
<evidence type="ECO:0000256" key="1">
    <source>
        <dbReference type="PIRSR" id="PIRSR605502-1"/>
    </source>
</evidence>
<keyword evidence="1" id="KW-0479">Metal-binding</keyword>
<organism evidence="3 4">
    <name type="scientific">Adineta steineri</name>
    <dbReference type="NCBI Taxonomy" id="433720"/>
    <lineage>
        <taxon>Eukaryota</taxon>
        <taxon>Metazoa</taxon>
        <taxon>Spiralia</taxon>
        <taxon>Gnathifera</taxon>
        <taxon>Rotifera</taxon>
        <taxon>Eurotatoria</taxon>
        <taxon>Bdelloidea</taxon>
        <taxon>Adinetida</taxon>
        <taxon>Adinetidae</taxon>
        <taxon>Adineta</taxon>
    </lineage>
</organism>
<feature type="binding site" evidence="1">
    <location>
        <position position="339"/>
    </location>
    <ligand>
        <name>Mg(2+)</name>
        <dbReference type="ChEBI" id="CHEBI:18420"/>
        <label>1</label>
    </ligand>
</feature>
<reference evidence="3" key="1">
    <citation type="submission" date="2021-02" db="EMBL/GenBank/DDBJ databases">
        <authorList>
            <person name="Nowell W R."/>
        </authorList>
    </citation>
    <scope>NUCLEOTIDE SEQUENCE</scope>
</reference>
<protein>
    <recommendedName>
        <fullName evidence="5">ADP-ribosylglycohydrolase</fullName>
    </recommendedName>
</protein>
<dbReference type="EMBL" id="CAJNOI010000052">
    <property type="protein sequence ID" value="CAF0951441.1"/>
    <property type="molecule type" value="Genomic_DNA"/>
</dbReference>
<dbReference type="EMBL" id="CAJNOM010000359">
    <property type="protein sequence ID" value="CAF1389689.1"/>
    <property type="molecule type" value="Genomic_DNA"/>
</dbReference>
<feature type="binding site" evidence="1">
    <location>
        <position position="115"/>
    </location>
    <ligand>
        <name>Mg(2+)</name>
        <dbReference type="ChEBI" id="CHEBI:18420"/>
        <label>1</label>
    </ligand>
</feature>
<evidence type="ECO:0000313" key="2">
    <source>
        <dbReference type="EMBL" id="CAF0951441.1"/>
    </source>
</evidence>
<dbReference type="InterPro" id="IPR005502">
    <property type="entry name" value="Ribosyl_crysJ1"/>
</dbReference>
<dbReference type="PANTHER" id="PTHR16222:SF28">
    <property type="entry name" value="ADP-RIBOSYLGLYCOHYDROLASE"/>
    <property type="match status" value="1"/>
</dbReference>
<dbReference type="Pfam" id="PF03747">
    <property type="entry name" value="ADP_ribosyl_GH"/>
    <property type="match status" value="1"/>
</dbReference>
<feature type="binding site" evidence="1">
    <location>
        <position position="342"/>
    </location>
    <ligand>
        <name>Mg(2+)</name>
        <dbReference type="ChEBI" id="CHEBI:18420"/>
        <label>1</label>
    </ligand>
</feature>
<sequence length="397" mass="45641">MYRLKSILLFIDKIQYKNHIYCSNSKHAINSNITYSPDEPDLLECLLMDYNDNDLINRLLGCAYGQALGDAYGLSTEFEKRTTVASNYPDRSKIIPFPDYKLTGHSSRWKRGDWTDDTDQWILILETLIGRNGDERIFVKKLKRWIEYGFSELNDSAGMGLGANIEQVVFSHGYLRNPIETSRMIWERGNRQAAPNGAVMRCSAVAFVHFNDLEKVKSTTTSMCKTTHFDPRCIASCLAVCLVIAYLLRKKMNDDNNIEVLITSIQNETIQILGDSFSQEQCESFLWHTDRARTLEELKLDDPRSIGYTYKCLASGFYGLRSTRSFQETLNDLIRYGGDADTNGAVCGTMYGARYGYKALPSEWLRALPYKKWFDKKLIQCFGQMNLIDRKFIHTKF</sequence>
<keyword evidence="4" id="KW-1185">Reference proteome</keyword>
<dbReference type="AlphaFoldDB" id="A0A815K7S9"/>
<evidence type="ECO:0008006" key="5">
    <source>
        <dbReference type="Google" id="ProtNLM"/>
    </source>
</evidence>
<comment type="cofactor">
    <cofactor evidence="1">
        <name>Mg(2+)</name>
        <dbReference type="ChEBI" id="CHEBI:18420"/>
    </cofactor>
    <text evidence="1">Binds 2 magnesium ions per subunit.</text>
</comment>
<evidence type="ECO:0000313" key="4">
    <source>
        <dbReference type="Proteomes" id="UP000663832"/>
    </source>
</evidence>